<dbReference type="Pfam" id="PF10141">
    <property type="entry name" value="ssDNA-exonuc_C"/>
    <property type="match status" value="1"/>
</dbReference>
<dbReference type="STRING" id="237069.SAMN05216498_1717"/>
<evidence type="ECO:0000313" key="11">
    <source>
        <dbReference type="Proteomes" id="UP000199334"/>
    </source>
</evidence>
<evidence type="ECO:0000256" key="5">
    <source>
        <dbReference type="ARBA" id="ARBA00022839"/>
    </source>
</evidence>
<evidence type="ECO:0000256" key="2">
    <source>
        <dbReference type="ARBA" id="ARBA00019841"/>
    </source>
</evidence>
<dbReference type="Gene3D" id="3.10.310.30">
    <property type="match status" value="1"/>
</dbReference>
<dbReference type="PANTHER" id="PTHR30255">
    <property type="entry name" value="SINGLE-STRANDED-DNA-SPECIFIC EXONUCLEASE RECJ"/>
    <property type="match status" value="1"/>
</dbReference>
<gene>
    <name evidence="10" type="ORF">SAMN05216498_1717</name>
</gene>
<dbReference type="GO" id="GO:0003676">
    <property type="term" value="F:nucleic acid binding"/>
    <property type="evidence" value="ECO:0007669"/>
    <property type="project" value="InterPro"/>
</dbReference>
<organism evidence="10 11">
    <name type="scientific">Tenuibacillus multivorans</name>
    <dbReference type="NCBI Taxonomy" id="237069"/>
    <lineage>
        <taxon>Bacteria</taxon>
        <taxon>Bacillati</taxon>
        <taxon>Bacillota</taxon>
        <taxon>Bacilli</taxon>
        <taxon>Bacillales</taxon>
        <taxon>Bacillaceae</taxon>
        <taxon>Tenuibacillus</taxon>
    </lineage>
</organism>
<dbReference type="InterPro" id="IPR041122">
    <property type="entry name" value="RecJ_OB"/>
</dbReference>
<dbReference type="EMBL" id="FNIG01000003">
    <property type="protein sequence ID" value="SDN21231.1"/>
    <property type="molecule type" value="Genomic_DNA"/>
</dbReference>
<feature type="domain" description="Single-stranded-DNA-specific exonuclease RecJ C-terminal" evidence="8">
    <location>
        <begin position="562"/>
        <end position="755"/>
    </location>
</feature>
<dbReference type="SUPFAM" id="SSF64182">
    <property type="entry name" value="DHH phosphoesterases"/>
    <property type="match status" value="1"/>
</dbReference>
<dbReference type="InterPro" id="IPR001667">
    <property type="entry name" value="DDH_dom"/>
</dbReference>
<dbReference type="InterPro" id="IPR038763">
    <property type="entry name" value="DHH_sf"/>
</dbReference>
<dbReference type="GO" id="GO:0006281">
    <property type="term" value="P:DNA repair"/>
    <property type="evidence" value="ECO:0007669"/>
    <property type="project" value="InterPro"/>
</dbReference>
<keyword evidence="3" id="KW-0540">Nuclease</keyword>
<dbReference type="InterPro" id="IPR018779">
    <property type="entry name" value="RecJ_C"/>
</dbReference>
<evidence type="ECO:0000259" key="9">
    <source>
        <dbReference type="Pfam" id="PF17768"/>
    </source>
</evidence>
<dbReference type="AlphaFoldDB" id="A0A1G9ZJK9"/>
<evidence type="ECO:0000256" key="4">
    <source>
        <dbReference type="ARBA" id="ARBA00022801"/>
    </source>
</evidence>
<keyword evidence="4" id="KW-0378">Hydrolase</keyword>
<comment type="similarity">
    <text evidence="1">Belongs to the RecJ family.</text>
</comment>
<dbReference type="PANTHER" id="PTHR30255:SF2">
    <property type="entry name" value="SINGLE-STRANDED-DNA-SPECIFIC EXONUCLEASE RECJ"/>
    <property type="match status" value="1"/>
</dbReference>
<dbReference type="RefSeq" id="WP_093856190.1">
    <property type="nucleotide sequence ID" value="NZ_BJVZ01000012.1"/>
</dbReference>
<keyword evidence="5 10" id="KW-0269">Exonuclease</keyword>
<dbReference type="Pfam" id="PF17768">
    <property type="entry name" value="RecJ_OB"/>
    <property type="match status" value="1"/>
</dbReference>
<feature type="domain" description="RecJ OB" evidence="9">
    <location>
        <begin position="450"/>
        <end position="555"/>
    </location>
</feature>
<evidence type="ECO:0000313" key="10">
    <source>
        <dbReference type="EMBL" id="SDN21231.1"/>
    </source>
</evidence>
<dbReference type="InterPro" id="IPR003156">
    <property type="entry name" value="DHHA1_dom"/>
</dbReference>
<dbReference type="InterPro" id="IPR051673">
    <property type="entry name" value="SSDNA_exonuclease_RecJ"/>
</dbReference>
<proteinExistence type="inferred from homology"/>
<dbReference type="GO" id="GO:0006310">
    <property type="term" value="P:DNA recombination"/>
    <property type="evidence" value="ECO:0007669"/>
    <property type="project" value="InterPro"/>
</dbReference>
<dbReference type="Pfam" id="PF02272">
    <property type="entry name" value="DHHA1"/>
    <property type="match status" value="1"/>
</dbReference>
<dbReference type="OrthoDB" id="9809852at2"/>
<feature type="domain" description="DDH" evidence="6">
    <location>
        <begin position="80"/>
        <end position="223"/>
    </location>
</feature>
<dbReference type="Proteomes" id="UP000199334">
    <property type="component" value="Unassembled WGS sequence"/>
</dbReference>
<keyword evidence="11" id="KW-1185">Reference proteome</keyword>
<feature type="domain" description="DHHA1" evidence="7">
    <location>
        <begin position="339"/>
        <end position="434"/>
    </location>
</feature>
<accession>A0A1G9ZJK9</accession>
<dbReference type="GO" id="GO:0008409">
    <property type="term" value="F:5'-3' exonuclease activity"/>
    <property type="evidence" value="ECO:0007669"/>
    <property type="project" value="InterPro"/>
</dbReference>
<name>A0A1G9ZJK9_9BACI</name>
<evidence type="ECO:0000259" key="8">
    <source>
        <dbReference type="Pfam" id="PF10141"/>
    </source>
</evidence>
<dbReference type="Gene3D" id="3.90.1640.30">
    <property type="match status" value="1"/>
</dbReference>
<dbReference type="Pfam" id="PF01368">
    <property type="entry name" value="DHH"/>
    <property type="match status" value="1"/>
</dbReference>
<dbReference type="NCBIfam" id="TIGR00644">
    <property type="entry name" value="recJ"/>
    <property type="match status" value="1"/>
</dbReference>
<evidence type="ECO:0000259" key="6">
    <source>
        <dbReference type="Pfam" id="PF01368"/>
    </source>
</evidence>
<dbReference type="InterPro" id="IPR004610">
    <property type="entry name" value="RecJ"/>
</dbReference>
<evidence type="ECO:0000256" key="1">
    <source>
        <dbReference type="ARBA" id="ARBA00005915"/>
    </source>
</evidence>
<reference evidence="10 11" key="1">
    <citation type="submission" date="2016-10" db="EMBL/GenBank/DDBJ databases">
        <authorList>
            <person name="de Groot N.N."/>
        </authorList>
    </citation>
    <scope>NUCLEOTIDE SEQUENCE [LARGE SCALE GENOMIC DNA]</scope>
    <source>
        <strain evidence="10 11">CGMCC 1.3442</strain>
    </source>
</reference>
<evidence type="ECO:0000256" key="3">
    <source>
        <dbReference type="ARBA" id="ARBA00022722"/>
    </source>
</evidence>
<sequence length="772" mass="87456">MLESRMNWNIHKVEETPDIDLPFSSSSVIKRMLVKRGIHTSEDANQFLQADINDLHDPFLFPDMEKAVDRVQRAIQNDEQILIFGDYDADGVTSTAVMIKTLRDLGAHVNYYIPNRFTEGYGPNEQAFREASQAGVDLILTVDTGIAAPNEARIAKQLGMDLIITDHHEEQDEMPDAYAIIHPRLAETYPFDSLAGVGVAFKLAHALLGELPKDLLALAAIGTVADLVPLKNENRIIVKKGLEVLKHTTDPGLVALKKFGKIDDNLTEESIGFIIGPRLNAVGRLQDASLAVDLLLEDDELIAVDMAEEIEHINKERQQIVASIVDEAIDEIEAKHKDDKVILLAKEGWNPGVLGIVASRIVNQYFRPAIVLGIDSETNEAKGSARSIPSYDMFKNGMELRHLFLQFGGHAQAAGMTVAVDHIDDLRRALNEQADERLDEDDFQQTLEIEDEINWDEIDIEFPKQLQYLAPYGMGNAKPYFQMSHLTLREARKIGANKNHVKITALSDDERIEMVGFQLGHVADQLTPGCHIDVVGEIEVNEWNGHRKLQMKIKDLRCLETQLFDFRGQKQLDAVPNEGVVAVTFTGQSSFLDYPLVDYNKGKLQLNEQLKDVKKIMFIDLPHQLESIQEVLSMTPYHSIYACFENHNQEFFSNHCNRDQFKRLYVTLTQHKTIKEAQKGQLAKAKGWTLEQLDFMLQVFFELNFVTMENGDIVLKTDVNQQPLKNSTSYQEKLQQIKVEETLYYSTTKELKDWMFAQLEPHMKEGEIVHGL</sequence>
<evidence type="ECO:0000259" key="7">
    <source>
        <dbReference type="Pfam" id="PF02272"/>
    </source>
</evidence>
<protein>
    <recommendedName>
        <fullName evidence="2">Single-stranded-DNA-specific exonuclease RecJ</fullName>
    </recommendedName>
</protein>